<accession>A0ABW8PTV2</accession>
<dbReference type="InterPro" id="IPR006660">
    <property type="entry name" value="Arsenate_reductase-like"/>
</dbReference>
<comment type="caution">
    <text evidence="3">The sequence shown here is derived from an EMBL/GenBank/DDBJ whole genome shotgun (WGS) entry which is preliminary data.</text>
</comment>
<dbReference type="PANTHER" id="PTHR30041:SF8">
    <property type="entry name" value="PROTEIN YFFB"/>
    <property type="match status" value="1"/>
</dbReference>
<dbReference type="Gene3D" id="3.40.30.10">
    <property type="entry name" value="Glutaredoxin"/>
    <property type="match status" value="1"/>
</dbReference>
<organism evidence="3 4">
    <name type="scientific">Marinospirillum alkalitolerans</name>
    <dbReference type="NCBI Taxonomy" id="3123374"/>
    <lineage>
        <taxon>Bacteria</taxon>
        <taxon>Pseudomonadati</taxon>
        <taxon>Pseudomonadota</taxon>
        <taxon>Gammaproteobacteria</taxon>
        <taxon>Oceanospirillales</taxon>
        <taxon>Oceanospirillaceae</taxon>
        <taxon>Marinospirillum</taxon>
    </lineage>
</organism>
<dbReference type="PANTHER" id="PTHR30041">
    <property type="entry name" value="ARSENATE REDUCTASE"/>
    <property type="match status" value="1"/>
</dbReference>
<evidence type="ECO:0000313" key="4">
    <source>
        <dbReference type="Proteomes" id="UP001621714"/>
    </source>
</evidence>
<dbReference type="SUPFAM" id="SSF52833">
    <property type="entry name" value="Thioredoxin-like"/>
    <property type="match status" value="1"/>
</dbReference>
<dbReference type="PROSITE" id="PS51353">
    <property type="entry name" value="ARSC"/>
    <property type="match status" value="1"/>
</dbReference>
<keyword evidence="4" id="KW-1185">Reference proteome</keyword>
<dbReference type="Proteomes" id="UP001621714">
    <property type="component" value="Unassembled WGS sequence"/>
</dbReference>
<evidence type="ECO:0000313" key="3">
    <source>
        <dbReference type="EMBL" id="MFK7159713.1"/>
    </source>
</evidence>
<proteinExistence type="inferred from homology"/>
<dbReference type="RefSeq" id="WP_405336472.1">
    <property type="nucleotide sequence ID" value="NZ_JBANFI010000001.1"/>
</dbReference>
<dbReference type="NCBIfam" id="TIGR01617">
    <property type="entry name" value="arsC_related"/>
    <property type="match status" value="1"/>
</dbReference>
<dbReference type="InterPro" id="IPR006504">
    <property type="entry name" value="Tscrpt_reg_Spx/MgsR"/>
</dbReference>
<dbReference type="Pfam" id="PF03960">
    <property type="entry name" value="ArsC"/>
    <property type="match status" value="1"/>
</dbReference>
<dbReference type="CDD" id="cd03035">
    <property type="entry name" value="ArsC_Yffb"/>
    <property type="match status" value="1"/>
</dbReference>
<reference evidence="3 4" key="1">
    <citation type="submission" date="2024-02" db="EMBL/GenBank/DDBJ databases">
        <title>Marinospirillum sp. MEB 164 isolated from Lonar lake sediment.</title>
        <authorList>
            <person name="Joshi A."/>
            <person name="Thite S."/>
        </authorList>
    </citation>
    <scope>NUCLEOTIDE SEQUENCE [LARGE SCALE GENOMIC DNA]</scope>
    <source>
        <strain evidence="3 4">MEB164</strain>
    </source>
</reference>
<dbReference type="InterPro" id="IPR036249">
    <property type="entry name" value="Thioredoxin-like_sf"/>
</dbReference>
<comment type="similarity">
    <text evidence="1 2">Belongs to the ArsC family.</text>
</comment>
<gene>
    <name evidence="3" type="ORF">V6U78_01500</name>
</gene>
<sequence length="123" mass="14018">MLTVYGIPNCQTVKKARQWLQDQGLEYAFHDYKKQGVDADWLRDCVDQLGWEVLVNRRGTTWRQLPAEEKQALLEALEPSAQQALAIQLMSAHPSLIKRPLVTGCTPLLVGFDAEIWQQQLLS</sequence>
<name>A0ABW8PTV2_9GAMM</name>
<protein>
    <submittedName>
        <fullName evidence="3">ArsC family reductase</fullName>
    </submittedName>
</protein>
<dbReference type="NCBIfam" id="NF008107">
    <property type="entry name" value="PRK10853.1"/>
    <property type="match status" value="1"/>
</dbReference>
<evidence type="ECO:0000256" key="2">
    <source>
        <dbReference type="PROSITE-ProRule" id="PRU01282"/>
    </source>
</evidence>
<evidence type="ECO:0000256" key="1">
    <source>
        <dbReference type="ARBA" id="ARBA00007198"/>
    </source>
</evidence>
<dbReference type="EMBL" id="JBANFI010000001">
    <property type="protein sequence ID" value="MFK7159713.1"/>
    <property type="molecule type" value="Genomic_DNA"/>
</dbReference>